<sequence>MEKEILLKMDAAINVMQRYVDQGYSLSCGYSGGKDSTCTLVLMLEAIRRANRSSISHHHIQSADTTIENPTIANFLHSVLDELHMYIEESALPVEIHVTKPSLASQFVVSTIGRGTLVRTPENGVRDGRRTRACADSWRVRPGGRLRTLLERRAGTEGAREVITVLGLRKDESTSRSIAMEERKDSAYVAVRNRGGGLTLSPLADWSSDDVWTMLALLANPTSLPLASPLLPATIHRLSEIYRAGNRGTCGVVLGESGARAACQSRFGCAFCCVAGDRDKSLEAMIEDEQYGHLRPLNDFRNYLLAIQWDMSRRELVGRTLSDAGYTRIQADTYSLATRVVVAPSRYTDCRERRTNSSASRRRYWAW</sequence>
<keyword evidence="3" id="KW-1185">Reference proteome</keyword>
<comment type="caution">
    <text evidence="2">The sequence shown here is derived from an EMBL/GenBank/DDBJ whole genome shotgun (WGS) entry which is preliminary data.</text>
</comment>
<evidence type="ECO:0000313" key="2">
    <source>
        <dbReference type="EMBL" id="SAL81606.1"/>
    </source>
</evidence>
<dbReference type="Proteomes" id="UP000055019">
    <property type="component" value="Unassembled WGS sequence"/>
</dbReference>
<dbReference type="EMBL" id="FCOM02000038">
    <property type="protein sequence ID" value="SAL81606.1"/>
    <property type="molecule type" value="Genomic_DNA"/>
</dbReference>
<name>A0A158KKF2_9BURK</name>
<dbReference type="Gene3D" id="3.40.50.620">
    <property type="entry name" value="HUPs"/>
    <property type="match status" value="1"/>
</dbReference>
<proteinExistence type="predicted"/>
<dbReference type="AlphaFoldDB" id="A0A158KKF2"/>
<dbReference type="Pfam" id="PF01507">
    <property type="entry name" value="PAPS_reduct"/>
    <property type="match status" value="1"/>
</dbReference>
<evidence type="ECO:0000313" key="3">
    <source>
        <dbReference type="Proteomes" id="UP000055019"/>
    </source>
</evidence>
<dbReference type="SUPFAM" id="SSF52402">
    <property type="entry name" value="Adenine nucleotide alpha hydrolases-like"/>
    <property type="match status" value="1"/>
</dbReference>
<dbReference type="InterPro" id="IPR050128">
    <property type="entry name" value="Sulfate_adenylyltrnsfr_sub2"/>
</dbReference>
<dbReference type="InterPro" id="IPR002500">
    <property type="entry name" value="PAPS_reduct_dom"/>
</dbReference>
<dbReference type="GO" id="GO:0003824">
    <property type="term" value="F:catalytic activity"/>
    <property type="evidence" value="ECO:0007669"/>
    <property type="project" value="InterPro"/>
</dbReference>
<dbReference type="PANTHER" id="PTHR43196">
    <property type="entry name" value="SULFATE ADENYLYLTRANSFERASE SUBUNIT 2"/>
    <property type="match status" value="1"/>
</dbReference>
<reference evidence="2" key="1">
    <citation type="submission" date="2016-01" db="EMBL/GenBank/DDBJ databases">
        <authorList>
            <person name="Peeters C."/>
        </authorList>
    </citation>
    <scope>NUCLEOTIDE SEQUENCE [LARGE SCALE GENOMIC DNA]</scope>
    <source>
        <strain evidence="2">LMG 29317</strain>
    </source>
</reference>
<organism evidence="2 3">
    <name type="scientific">Caballeronia arvi</name>
    <dbReference type="NCBI Taxonomy" id="1777135"/>
    <lineage>
        <taxon>Bacteria</taxon>
        <taxon>Pseudomonadati</taxon>
        <taxon>Pseudomonadota</taxon>
        <taxon>Betaproteobacteria</taxon>
        <taxon>Burkholderiales</taxon>
        <taxon>Burkholderiaceae</taxon>
        <taxon>Caballeronia</taxon>
    </lineage>
</organism>
<dbReference type="PANTHER" id="PTHR43196:SF2">
    <property type="entry name" value="PHOSPHOADENOSINE PHOSPHOSULFATE REDUCTASE"/>
    <property type="match status" value="1"/>
</dbReference>
<protein>
    <recommendedName>
        <fullName evidence="1">Phosphoadenosine phosphosulphate reductase domain-containing protein</fullName>
    </recommendedName>
</protein>
<feature type="domain" description="Phosphoadenosine phosphosulphate reductase" evidence="1">
    <location>
        <begin position="29"/>
        <end position="216"/>
    </location>
</feature>
<dbReference type="RefSeq" id="WP_235024729.1">
    <property type="nucleotide sequence ID" value="NZ_FCOM02000038.1"/>
</dbReference>
<gene>
    <name evidence="2" type="ORF">AWB74_05997</name>
</gene>
<accession>A0A158KKF2</accession>
<evidence type="ECO:0000259" key="1">
    <source>
        <dbReference type="Pfam" id="PF01507"/>
    </source>
</evidence>
<dbReference type="InterPro" id="IPR014729">
    <property type="entry name" value="Rossmann-like_a/b/a_fold"/>
</dbReference>